<dbReference type="EMBL" id="CP059154">
    <property type="protein sequence ID" value="QLK25440.1"/>
    <property type="molecule type" value="Genomic_DNA"/>
</dbReference>
<keyword evidence="1" id="KW-0472">Membrane</keyword>
<keyword evidence="1" id="KW-1133">Transmembrane helix</keyword>
<dbReference type="KEGG" id="nay:HYG81_15325"/>
<keyword evidence="1" id="KW-0812">Transmembrane</keyword>
<sequence>MNEDRIETRLNVTIGLLLIIIGYLFLGSLLPEFVLSIVQNVLSPFAVVILVPASILLLVWGLAKISVALESS</sequence>
<evidence type="ECO:0000256" key="1">
    <source>
        <dbReference type="SAM" id="Phobius"/>
    </source>
</evidence>
<feature type="transmembrane region" description="Helical" evidence="1">
    <location>
        <begin position="12"/>
        <end position="30"/>
    </location>
</feature>
<evidence type="ECO:0000313" key="3">
    <source>
        <dbReference type="Proteomes" id="UP000510869"/>
    </source>
</evidence>
<reference evidence="2 3" key="1">
    <citation type="submission" date="2020-07" db="EMBL/GenBank/DDBJ databases">
        <title>Natrinema (YPL30) sp. nov. and Haloterrigena xxxxxx (YPL8) sp. nov., isolated from a salt mine.</title>
        <authorList>
            <person name="Cui H."/>
        </authorList>
    </citation>
    <scope>NUCLEOTIDE SEQUENCE [LARGE SCALE GENOMIC DNA]</scope>
    <source>
        <strain evidence="2 3">YPL13</strain>
    </source>
</reference>
<dbReference type="Proteomes" id="UP000510869">
    <property type="component" value="Chromosome"/>
</dbReference>
<organism evidence="2 3">
    <name type="scientific">Natrinema zhouii</name>
    <dbReference type="NCBI Taxonomy" id="1710539"/>
    <lineage>
        <taxon>Archaea</taxon>
        <taxon>Methanobacteriati</taxon>
        <taxon>Methanobacteriota</taxon>
        <taxon>Stenosarchaea group</taxon>
        <taxon>Halobacteria</taxon>
        <taxon>Halobacteriales</taxon>
        <taxon>Natrialbaceae</taxon>
        <taxon>Natrinema</taxon>
    </lineage>
</organism>
<proteinExistence type="predicted"/>
<dbReference type="OrthoDB" id="385048at2157"/>
<dbReference type="RefSeq" id="WP_180840629.1">
    <property type="nucleotide sequence ID" value="NZ_CP059154.1"/>
</dbReference>
<protein>
    <submittedName>
        <fullName evidence="2">Uncharacterized protein</fullName>
    </submittedName>
</protein>
<name>A0A7D6GJT3_9EURY</name>
<keyword evidence="3" id="KW-1185">Reference proteome</keyword>
<accession>A0A7D6GJT3</accession>
<evidence type="ECO:0000313" key="2">
    <source>
        <dbReference type="EMBL" id="QLK25440.1"/>
    </source>
</evidence>
<dbReference type="GeneID" id="56144604"/>
<dbReference type="AlphaFoldDB" id="A0A7D6GJT3"/>
<feature type="transmembrane region" description="Helical" evidence="1">
    <location>
        <begin position="42"/>
        <end position="63"/>
    </location>
</feature>
<gene>
    <name evidence="2" type="ORF">HYG81_15325</name>
</gene>